<dbReference type="Proteomes" id="UP001571980">
    <property type="component" value="Unassembled WGS sequence"/>
</dbReference>
<keyword evidence="4" id="KW-1185">Reference proteome</keyword>
<feature type="transmembrane region" description="Helical" evidence="2">
    <location>
        <begin position="21"/>
        <end position="47"/>
    </location>
</feature>
<keyword evidence="2" id="KW-1133">Transmembrane helix</keyword>
<comment type="caution">
    <text evidence="3">The sequence shown here is derived from an EMBL/GenBank/DDBJ whole genome shotgun (WGS) entry which is preliminary data.</text>
</comment>
<reference evidence="3 4" key="1">
    <citation type="submission" date="2023-03" db="EMBL/GenBank/DDBJ databases">
        <title>Speciation in Pyrococcus: adaptation to high temperature as a mechanism.</title>
        <authorList>
            <person name="Gu J."/>
        </authorList>
    </citation>
    <scope>NUCLEOTIDE SEQUENCE [LARGE SCALE GENOMIC DNA]</scope>
    <source>
        <strain evidence="3 4">LMOA34</strain>
    </source>
</reference>
<evidence type="ECO:0000256" key="2">
    <source>
        <dbReference type="SAM" id="Phobius"/>
    </source>
</evidence>
<accession>A0ABV4T6A4</accession>
<feature type="transmembrane region" description="Helical" evidence="2">
    <location>
        <begin position="59"/>
        <end position="81"/>
    </location>
</feature>
<evidence type="ECO:0008006" key="5">
    <source>
        <dbReference type="Google" id="ProtNLM"/>
    </source>
</evidence>
<organism evidence="3 4">
    <name type="scientific">Pyrococcus kukulkanii</name>
    <dbReference type="NCBI Taxonomy" id="1609559"/>
    <lineage>
        <taxon>Archaea</taxon>
        <taxon>Methanobacteriati</taxon>
        <taxon>Methanobacteriota</taxon>
        <taxon>Thermococci</taxon>
        <taxon>Thermococcales</taxon>
        <taxon>Thermococcaceae</taxon>
        <taxon>Pyrococcus</taxon>
    </lineage>
</organism>
<name>A0ABV4T6A4_9EURY</name>
<evidence type="ECO:0000313" key="4">
    <source>
        <dbReference type="Proteomes" id="UP001571980"/>
    </source>
</evidence>
<proteinExistence type="predicted"/>
<keyword evidence="2" id="KW-0812">Transmembrane</keyword>
<gene>
    <name evidence="3" type="ORF">P8X34_11140</name>
</gene>
<dbReference type="RefSeq" id="WP_372824791.1">
    <property type="nucleotide sequence ID" value="NZ_JARRIG010000007.1"/>
</dbReference>
<sequence length="166" mass="19035">MMGRVFEIAWIETFSTLDEPIFSLGTVYISFRSLGWLTLAGFLVLAGNHLGGPKINGVLPAYGIPFYALAAVFAAFALIPYRSVKFEYMMGYALAYYYARFKEYVQKKLEERRVKKNASRQEPSRLEEKVELVDGENKEAKSRKRGLKLFSKLSRKKKQGEVKKNE</sequence>
<feature type="compositionally biased region" description="Basic and acidic residues" evidence="1">
    <location>
        <begin position="122"/>
        <end position="140"/>
    </location>
</feature>
<keyword evidence="2" id="KW-0472">Membrane</keyword>
<dbReference type="EMBL" id="JARRIG010000007">
    <property type="protein sequence ID" value="MFA4805282.1"/>
    <property type="molecule type" value="Genomic_DNA"/>
</dbReference>
<evidence type="ECO:0000256" key="1">
    <source>
        <dbReference type="SAM" id="MobiDB-lite"/>
    </source>
</evidence>
<evidence type="ECO:0000313" key="3">
    <source>
        <dbReference type="EMBL" id="MFA4805282.1"/>
    </source>
</evidence>
<protein>
    <recommendedName>
        <fullName evidence="5">PrgI family protein</fullName>
    </recommendedName>
</protein>
<feature type="region of interest" description="Disordered" evidence="1">
    <location>
        <begin position="115"/>
        <end position="145"/>
    </location>
</feature>